<evidence type="ECO:0000256" key="11">
    <source>
        <dbReference type="SAM" id="Phobius"/>
    </source>
</evidence>
<protein>
    <submittedName>
        <fullName evidence="13">Putative cytochrome b</fullName>
    </submittedName>
</protein>
<feature type="transmembrane region" description="Helical" evidence="11">
    <location>
        <begin position="87"/>
        <end position="109"/>
    </location>
</feature>
<feature type="transmembrane region" description="Helical" evidence="11">
    <location>
        <begin position="129"/>
        <end position="154"/>
    </location>
</feature>
<keyword evidence="9" id="KW-0408">Iron</keyword>
<dbReference type="PANTHER" id="PTHR10106">
    <property type="entry name" value="CYTOCHROME B561-RELATED"/>
    <property type="match status" value="1"/>
</dbReference>
<keyword evidence="3" id="KW-0813">Transport</keyword>
<evidence type="ECO:0000313" key="13">
    <source>
        <dbReference type="EMBL" id="NOV44204.1"/>
    </source>
</evidence>
<evidence type="ECO:0000256" key="4">
    <source>
        <dbReference type="ARBA" id="ARBA00022617"/>
    </source>
</evidence>
<feature type="domain" description="Cytochrome b561" evidence="12">
    <location>
        <begin position="19"/>
        <end position="228"/>
    </location>
</feature>
<sequence>MEAIGSQQNLKGFRPIFIATMILGLIYVVLVAIWIGVFLGGFAWSSDSKLQFNWHPLLMSIGMIFLYANSMLLYRSFRTLNKRVLKLGHATLYAFILLLTVIALCAVFDSHNFNMKDGKKDPIPNMYSLHSWIGLAAVLLFCCQLLSGFVTYLYPGLTQHLRMTYMPIHTFFGMGIFICVTVAALLGISEKGFFVIKNIVDLPAQSILINIMGICLIMFTGMTIYLVTEKNYKRLPLPEDELLLTSHIN</sequence>
<dbReference type="SMART" id="SM00665">
    <property type="entry name" value="B561"/>
    <property type="match status" value="1"/>
</dbReference>
<evidence type="ECO:0000256" key="8">
    <source>
        <dbReference type="ARBA" id="ARBA00022989"/>
    </source>
</evidence>
<evidence type="ECO:0000256" key="7">
    <source>
        <dbReference type="ARBA" id="ARBA00022982"/>
    </source>
</evidence>
<dbReference type="FunFam" id="1.20.120.1770:FF:000001">
    <property type="entry name" value="Cytochrome b reductase 1"/>
    <property type="match status" value="1"/>
</dbReference>
<dbReference type="AlphaFoldDB" id="A0A6M2DEB8"/>
<keyword evidence="8 11" id="KW-1133">Transmembrane helix</keyword>
<dbReference type="Gene3D" id="1.20.120.1770">
    <property type="match status" value="1"/>
</dbReference>
<dbReference type="EMBL" id="GIIL01000478">
    <property type="protein sequence ID" value="NOV44204.1"/>
    <property type="molecule type" value="Transcribed_RNA"/>
</dbReference>
<dbReference type="PROSITE" id="PS50939">
    <property type="entry name" value="CYTOCHROME_B561"/>
    <property type="match status" value="1"/>
</dbReference>
<name>A0A6M2DEB8_XENCH</name>
<keyword evidence="4" id="KW-0349">Heme</keyword>
<dbReference type="Pfam" id="PF03188">
    <property type="entry name" value="Cytochrom_B561"/>
    <property type="match status" value="1"/>
</dbReference>
<keyword evidence="7" id="KW-0249">Electron transport</keyword>
<evidence type="ECO:0000256" key="10">
    <source>
        <dbReference type="ARBA" id="ARBA00023136"/>
    </source>
</evidence>
<evidence type="ECO:0000256" key="6">
    <source>
        <dbReference type="ARBA" id="ARBA00022723"/>
    </source>
</evidence>
<dbReference type="PANTHER" id="PTHR10106:SF0">
    <property type="entry name" value="LD36721P"/>
    <property type="match status" value="1"/>
</dbReference>
<keyword evidence="6" id="KW-0479">Metal-binding</keyword>
<dbReference type="InterPro" id="IPR043205">
    <property type="entry name" value="CYB561/CYBRD1-like"/>
</dbReference>
<feature type="transmembrane region" description="Helical" evidence="11">
    <location>
        <begin position="166"/>
        <end position="187"/>
    </location>
</feature>
<evidence type="ECO:0000259" key="12">
    <source>
        <dbReference type="PROSITE" id="PS50939"/>
    </source>
</evidence>
<dbReference type="GO" id="GO:0016491">
    <property type="term" value="F:oxidoreductase activity"/>
    <property type="evidence" value="ECO:0007669"/>
    <property type="project" value="InterPro"/>
</dbReference>
<evidence type="ECO:0000256" key="9">
    <source>
        <dbReference type="ARBA" id="ARBA00023004"/>
    </source>
</evidence>
<evidence type="ECO:0000256" key="5">
    <source>
        <dbReference type="ARBA" id="ARBA00022692"/>
    </source>
</evidence>
<feature type="transmembrane region" description="Helical" evidence="11">
    <location>
        <begin position="207"/>
        <end position="227"/>
    </location>
</feature>
<comment type="subcellular location">
    <subcellularLocation>
        <location evidence="2">Membrane</location>
        <topology evidence="2">Multi-pass membrane protein</topology>
    </subcellularLocation>
</comment>
<evidence type="ECO:0000256" key="3">
    <source>
        <dbReference type="ARBA" id="ARBA00022448"/>
    </source>
</evidence>
<organism evidence="13">
    <name type="scientific">Xenopsylla cheopis</name>
    <name type="common">Oriental rat flea</name>
    <name type="synonym">Pulex cheopis</name>
    <dbReference type="NCBI Taxonomy" id="163159"/>
    <lineage>
        <taxon>Eukaryota</taxon>
        <taxon>Metazoa</taxon>
        <taxon>Ecdysozoa</taxon>
        <taxon>Arthropoda</taxon>
        <taxon>Hexapoda</taxon>
        <taxon>Insecta</taxon>
        <taxon>Pterygota</taxon>
        <taxon>Neoptera</taxon>
        <taxon>Endopterygota</taxon>
        <taxon>Siphonaptera</taxon>
        <taxon>Pulicidae</taxon>
        <taxon>Xenopsyllinae</taxon>
        <taxon>Xenopsylla</taxon>
    </lineage>
</organism>
<dbReference type="GO" id="GO:0046872">
    <property type="term" value="F:metal ion binding"/>
    <property type="evidence" value="ECO:0007669"/>
    <property type="project" value="UniProtKB-KW"/>
</dbReference>
<dbReference type="InterPro" id="IPR006593">
    <property type="entry name" value="Cyt_b561/ferric_Rdtase_TM"/>
</dbReference>
<dbReference type="GO" id="GO:0016020">
    <property type="term" value="C:membrane"/>
    <property type="evidence" value="ECO:0007669"/>
    <property type="project" value="UniProtKB-SubCell"/>
</dbReference>
<feature type="transmembrane region" description="Helical" evidence="11">
    <location>
        <begin position="56"/>
        <end position="75"/>
    </location>
</feature>
<proteinExistence type="predicted"/>
<accession>A0A6M2DEB8</accession>
<comment type="cofactor">
    <cofactor evidence="1">
        <name>heme b</name>
        <dbReference type="ChEBI" id="CHEBI:60344"/>
    </cofactor>
</comment>
<reference evidence="13" key="1">
    <citation type="submission" date="2020-03" db="EMBL/GenBank/DDBJ databases">
        <title>Transcriptomic Profiling of the Digestive Tract of the Rat Flea, Xenopsylla cheopis, Following Blood Feeding and Infection with Yersinia pestis.</title>
        <authorList>
            <person name="Bland D.M."/>
            <person name="Martens C.A."/>
            <person name="Virtaneva K."/>
            <person name="Kanakabandi K."/>
            <person name="Long D."/>
            <person name="Rosenke R."/>
            <person name="Saturday G.A."/>
            <person name="Hoyt F.H."/>
            <person name="Bruno D.P."/>
            <person name="Ribeiro J.M.C."/>
            <person name="Hinnebusch J."/>
        </authorList>
    </citation>
    <scope>NUCLEOTIDE SEQUENCE</scope>
</reference>
<feature type="transmembrane region" description="Helical" evidence="11">
    <location>
        <begin position="16"/>
        <end position="44"/>
    </location>
</feature>
<evidence type="ECO:0000256" key="1">
    <source>
        <dbReference type="ARBA" id="ARBA00001970"/>
    </source>
</evidence>
<keyword evidence="10 11" id="KW-0472">Membrane</keyword>
<evidence type="ECO:0000256" key="2">
    <source>
        <dbReference type="ARBA" id="ARBA00004141"/>
    </source>
</evidence>
<keyword evidence="5 11" id="KW-0812">Transmembrane</keyword>